<comment type="caution">
    <text evidence="1">The sequence shown here is derived from an EMBL/GenBank/DDBJ whole genome shotgun (WGS) entry which is preliminary data.</text>
</comment>
<dbReference type="AlphaFoldDB" id="W9GF37"/>
<keyword evidence="2" id="KW-1185">Reference proteome</keyword>
<dbReference type="RefSeq" id="WP_034719383.1">
    <property type="nucleotide sequence ID" value="NZ_AWQS01000180.1"/>
</dbReference>
<evidence type="ECO:0000313" key="1">
    <source>
        <dbReference type="EMBL" id="EWT04826.1"/>
    </source>
</evidence>
<reference evidence="2" key="1">
    <citation type="submission" date="2013-08" db="EMBL/GenBank/DDBJ databases">
        <title>Intrasporangium oryzae NRRL B-24470.</title>
        <authorList>
            <person name="Liu H."/>
            <person name="Wang G."/>
        </authorList>
    </citation>
    <scope>NUCLEOTIDE SEQUENCE [LARGE SCALE GENOMIC DNA]</scope>
    <source>
        <strain evidence="2">Q5-1</strain>
    </source>
</reference>
<dbReference type="EMBL" id="AWQS01000180">
    <property type="protein sequence ID" value="EWT04826.1"/>
    <property type="molecule type" value="Genomic_DNA"/>
</dbReference>
<name>W9GF37_9MICO</name>
<evidence type="ECO:0000313" key="2">
    <source>
        <dbReference type="Proteomes" id="UP000019494"/>
    </source>
</evidence>
<protein>
    <submittedName>
        <fullName evidence="1">Uncharacterized protein</fullName>
    </submittedName>
</protein>
<dbReference type="Proteomes" id="UP000019494">
    <property type="component" value="Unassembled WGS sequence"/>
</dbReference>
<sequence>MKLVLVAATFSAFWGKRSSWVMRATFSIALLMSKAASKNWSGRARRCGLRGSGRWYVLPSMPVTGGRDGLAGSTGCG</sequence>
<proteinExistence type="predicted"/>
<gene>
    <name evidence="1" type="ORF">N864_05815</name>
</gene>
<accession>W9GF37</accession>
<organism evidence="1 2">
    <name type="scientific">Intrasporangium chromatireducens Q5-1</name>
    <dbReference type="NCBI Taxonomy" id="584657"/>
    <lineage>
        <taxon>Bacteria</taxon>
        <taxon>Bacillati</taxon>
        <taxon>Actinomycetota</taxon>
        <taxon>Actinomycetes</taxon>
        <taxon>Micrococcales</taxon>
        <taxon>Intrasporangiaceae</taxon>
        <taxon>Intrasporangium</taxon>
    </lineage>
</organism>